<dbReference type="Gene3D" id="2.40.170.20">
    <property type="entry name" value="TonB-dependent receptor, beta-barrel domain"/>
    <property type="match status" value="1"/>
</dbReference>
<evidence type="ECO:0000256" key="3">
    <source>
        <dbReference type="ARBA" id="ARBA00022452"/>
    </source>
</evidence>
<feature type="domain" description="TonB-dependent receptor plug" evidence="8">
    <location>
        <begin position="142"/>
        <end position="220"/>
    </location>
</feature>
<dbReference type="SUPFAM" id="SSF56935">
    <property type="entry name" value="Porins"/>
    <property type="match status" value="1"/>
</dbReference>
<keyword evidence="3 7" id="KW-1134">Transmembrane beta strand</keyword>
<dbReference type="InterPro" id="IPR032508">
    <property type="entry name" value="FecR_C"/>
</dbReference>
<evidence type="ECO:0000256" key="1">
    <source>
        <dbReference type="ARBA" id="ARBA00004571"/>
    </source>
</evidence>
<keyword evidence="5 7" id="KW-0472">Membrane</keyword>
<dbReference type="RefSeq" id="WP_155088007.1">
    <property type="nucleotide sequence ID" value="NZ_WJYA01000004.1"/>
</dbReference>
<keyword evidence="2 7" id="KW-0813">Transport</keyword>
<accession>A0A7K1GCN4</accession>
<evidence type="ECO:0000256" key="7">
    <source>
        <dbReference type="PROSITE-ProRule" id="PRU01360"/>
    </source>
</evidence>
<protein>
    <submittedName>
        <fullName evidence="10">TonB-dependent receptor plug domain-containing protein</fullName>
    </submittedName>
</protein>
<dbReference type="Pfam" id="PF16344">
    <property type="entry name" value="FecR_C"/>
    <property type="match status" value="1"/>
</dbReference>
<evidence type="ECO:0000259" key="8">
    <source>
        <dbReference type="Pfam" id="PF07715"/>
    </source>
</evidence>
<dbReference type="PROSITE" id="PS52016">
    <property type="entry name" value="TONB_DEPENDENT_REC_3"/>
    <property type="match status" value="1"/>
</dbReference>
<evidence type="ECO:0000256" key="4">
    <source>
        <dbReference type="ARBA" id="ARBA00022692"/>
    </source>
</evidence>
<dbReference type="Gene3D" id="2.170.130.10">
    <property type="entry name" value="TonB-dependent receptor, plug domain"/>
    <property type="match status" value="1"/>
</dbReference>
<dbReference type="InterPro" id="IPR012910">
    <property type="entry name" value="Plug_dom"/>
</dbReference>
<dbReference type="Gene3D" id="3.55.50.30">
    <property type="match status" value="1"/>
</dbReference>
<keyword evidence="10" id="KW-0675">Receptor</keyword>
<dbReference type="InterPro" id="IPR036942">
    <property type="entry name" value="Beta-barrel_TonB_sf"/>
</dbReference>
<organism evidence="10 11">
    <name type="scientific">Winogradskyella ouciana</name>
    <dbReference type="NCBI Taxonomy" id="2608631"/>
    <lineage>
        <taxon>Bacteria</taxon>
        <taxon>Pseudomonadati</taxon>
        <taxon>Bacteroidota</taxon>
        <taxon>Flavobacteriia</taxon>
        <taxon>Flavobacteriales</taxon>
        <taxon>Flavobacteriaceae</taxon>
        <taxon>Winogradskyella</taxon>
    </lineage>
</organism>
<keyword evidence="4 7" id="KW-0812">Transmembrane</keyword>
<comment type="similarity">
    <text evidence="7">Belongs to the TonB-dependent receptor family.</text>
</comment>
<sequence>MAIQTKRFIVILLLSFVFSFPLHSQETENKQSLSEILSLLEKCFDVQFNYAEDAISQTEITPPKETLTLNETLNYLETVTDFLFRLTEDQMVLVILKDTLSNLQQLSEVMVSGYIVKGINKLSNGSFEIDVSDFDILPGLIDTDVLQAVQAFPGIQSINETVSNINIRAGSHDQNLILWDDIKMYQSGHFFGLISMFNPQITQRVSLTKNGSATEYTDGVSGTISMETDKKVNKKFNGNIGVNFIDANGFVDIPVGEKSSLQVAARKSISDFTETPTYNNFFERISQDTEVENNTMSNINSDKEFDFYDASLRWIYKINDKEELRINFINVANELVFNENTTLNSTEDSRQSSLSQNSIAGAIEYSKIWNDKWKTVFEGYETDYKLKSINANVLESQRFLQENKVSETSLKLKANYKINSQMQLLSGYHFVETEITNLDDVDTPRFKLLVSEVVRTHGVFSQISYTSKDRNTNLMAGLRYNYIDKFSKHLIEPRLSFLYKFLDNFSFEILGEFKHQNTSQVINFQNDFLGIEKRRWQLSNDEDIPVIQSLQGSIGLTFNKNGWLISADGYYKKVKGITTQSQGFQNQYEFERTSGFNEVRGLDFIVRKQINNFNSWLSYSYTNSDYNFEDLAEKNFPSNFNIRHALTFGTNYTSERLKLSAGLNWNSGRPTTRPIEGDEIVNDNINYGATNSVELEDYFRVDVSALYNFNLSNKTKANMGLSIWNLLDRKNIINSFYRINGDEVTEIKKRSLGITPNLVFRVNF</sequence>
<evidence type="ECO:0000313" key="10">
    <source>
        <dbReference type="EMBL" id="MTE26168.1"/>
    </source>
</evidence>
<name>A0A7K1GCN4_9FLAO</name>
<evidence type="ECO:0000256" key="5">
    <source>
        <dbReference type="ARBA" id="ARBA00023136"/>
    </source>
</evidence>
<keyword evidence="11" id="KW-1185">Reference proteome</keyword>
<evidence type="ECO:0000256" key="2">
    <source>
        <dbReference type="ARBA" id="ARBA00022448"/>
    </source>
</evidence>
<evidence type="ECO:0000256" key="6">
    <source>
        <dbReference type="ARBA" id="ARBA00023237"/>
    </source>
</evidence>
<dbReference type="InterPro" id="IPR037066">
    <property type="entry name" value="Plug_dom_sf"/>
</dbReference>
<evidence type="ECO:0000259" key="9">
    <source>
        <dbReference type="Pfam" id="PF16344"/>
    </source>
</evidence>
<dbReference type="Proteomes" id="UP000447545">
    <property type="component" value="Unassembled WGS sequence"/>
</dbReference>
<dbReference type="AlphaFoldDB" id="A0A7K1GCN4"/>
<comment type="subcellular location">
    <subcellularLocation>
        <location evidence="1 7">Cell outer membrane</location>
        <topology evidence="1 7">Multi-pass membrane protein</topology>
    </subcellularLocation>
</comment>
<evidence type="ECO:0000313" key="11">
    <source>
        <dbReference type="Proteomes" id="UP000447545"/>
    </source>
</evidence>
<proteinExistence type="inferred from homology"/>
<dbReference type="EMBL" id="WJYA01000004">
    <property type="protein sequence ID" value="MTE26168.1"/>
    <property type="molecule type" value="Genomic_DNA"/>
</dbReference>
<keyword evidence="6 7" id="KW-0998">Cell outer membrane</keyword>
<reference evidence="10 11" key="1">
    <citation type="submission" date="2019-11" db="EMBL/GenBank/DDBJ databases">
        <title>Winogradskyella ouciana sp. nov., isolated from the hadal seawater of the Mariana Trench.</title>
        <authorList>
            <person name="Liu R."/>
        </authorList>
    </citation>
    <scope>NUCLEOTIDE SEQUENCE [LARGE SCALE GENOMIC DNA]</scope>
    <source>
        <strain evidence="10 11">ZXX205</strain>
    </source>
</reference>
<comment type="caution">
    <text evidence="10">The sequence shown here is derived from an EMBL/GenBank/DDBJ whole genome shotgun (WGS) entry which is preliminary data.</text>
</comment>
<feature type="domain" description="Protein FecR C-terminal" evidence="9">
    <location>
        <begin position="29"/>
        <end position="91"/>
    </location>
</feature>
<dbReference type="Pfam" id="PF07715">
    <property type="entry name" value="Plug"/>
    <property type="match status" value="1"/>
</dbReference>
<dbReference type="GO" id="GO:0009279">
    <property type="term" value="C:cell outer membrane"/>
    <property type="evidence" value="ECO:0007669"/>
    <property type="project" value="UniProtKB-SubCell"/>
</dbReference>
<gene>
    <name evidence="10" type="ORF">F1003_04410</name>
</gene>
<dbReference type="InterPro" id="IPR039426">
    <property type="entry name" value="TonB-dep_rcpt-like"/>
</dbReference>